<keyword evidence="2" id="KW-0378">Hydrolase</keyword>
<dbReference type="InterPro" id="IPR051454">
    <property type="entry name" value="RNA/ubiquinone_mod_enzymes"/>
</dbReference>
<dbReference type="EMBL" id="FQWX01000002">
    <property type="protein sequence ID" value="SHG46418.1"/>
    <property type="molecule type" value="Genomic_DNA"/>
</dbReference>
<evidence type="ECO:0000313" key="5">
    <source>
        <dbReference type="Proteomes" id="UP000243255"/>
    </source>
</evidence>
<accession>A0A1M5K0W5</accession>
<dbReference type="PANTHER" id="PTHR30217:SF6">
    <property type="entry name" value="TRNA HYDROXYLATION PROTEIN P"/>
    <property type="match status" value="1"/>
</dbReference>
<dbReference type="PANTHER" id="PTHR30217">
    <property type="entry name" value="PEPTIDASE U32 FAMILY"/>
    <property type="match status" value="1"/>
</dbReference>
<dbReference type="AlphaFoldDB" id="A0A1M5K0W5"/>
<sequence length="310" mass="35405">MNRVELSILVGDLEKLKIAIDSGADAVYIGGEFFGTKSLAKNFTKKDLEDGVNYTHQNGKKIYATINVMPHNDDFKNLEEYLLYLERIGIDAVILADPGVLTVVKKVIPNMDIHLNTQANTTNYVSANFWYDQGVKRVIVSKELSFEEVSQIREKTPSNLEIEALVHGAMCISYSGRCLITNYMTGKNGDKNLSDGSDEWKYYLEEEKRPGEYFPIYEDEKGTFFFNSKDLCLIEYIPELIKSGITSLKIESRKQTNDYIKAVVEAYKDAIDEFYRNSSDWKVNPSWIEEMKKVGNRDFTTGFYVDGLDI</sequence>
<dbReference type="Pfam" id="PF01136">
    <property type="entry name" value="Peptidase_U32"/>
    <property type="match status" value="1"/>
</dbReference>
<evidence type="ECO:0000256" key="1">
    <source>
        <dbReference type="ARBA" id="ARBA00022670"/>
    </source>
</evidence>
<dbReference type="OrthoDB" id="9807498at2"/>
<dbReference type="Proteomes" id="UP000243255">
    <property type="component" value="Unassembled WGS sequence"/>
</dbReference>
<keyword evidence="1 4" id="KW-0645">Protease</keyword>
<keyword evidence="5" id="KW-1185">Reference proteome</keyword>
<dbReference type="GO" id="GO:0006508">
    <property type="term" value="P:proteolysis"/>
    <property type="evidence" value="ECO:0007669"/>
    <property type="project" value="UniProtKB-KW"/>
</dbReference>
<protein>
    <submittedName>
        <fullName evidence="4">Putative protease</fullName>
    </submittedName>
</protein>
<evidence type="ECO:0000256" key="3">
    <source>
        <dbReference type="ARBA" id="ARBA00038374"/>
    </source>
</evidence>
<evidence type="ECO:0000313" key="4">
    <source>
        <dbReference type="EMBL" id="SHG46418.1"/>
    </source>
</evidence>
<proteinExistence type="inferred from homology"/>
<name>A0A1M5K0W5_9FIRM</name>
<reference evidence="5" key="1">
    <citation type="submission" date="2016-11" db="EMBL/GenBank/DDBJ databases">
        <authorList>
            <person name="Varghese N."/>
            <person name="Submissions S."/>
        </authorList>
    </citation>
    <scope>NUCLEOTIDE SEQUENCE [LARGE SCALE GENOMIC DNA]</scope>
    <source>
        <strain evidence="5">DSM 2635</strain>
    </source>
</reference>
<dbReference type="InterPro" id="IPR001539">
    <property type="entry name" value="Peptidase_U32"/>
</dbReference>
<organism evidence="4 5">
    <name type="scientific">Asaccharospora irregularis DSM 2635</name>
    <dbReference type="NCBI Taxonomy" id="1121321"/>
    <lineage>
        <taxon>Bacteria</taxon>
        <taxon>Bacillati</taxon>
        <taxon>Bacillota</taxon>
        <taxon>Clostridia</taxon>
        <taxon>Peptostreptococcales</taxon>
        <taxon>Peptostreptococcaceae</taxon>
        <taxon>Asaccharospora</taxon>
    </lineage>
</organism>
<dbReference type="RefSeq" id="WP_073123512.1">
    <property type="nucleotide sequence ID" value="NZ_BAABCH010000028.1"/>
</dbReference>
<gene>
    <name evidence="4" type="ORF">SAMN04488530_10291</name>
</gene>
<dbReference type="GO" id="GO:0008233">
    <property type="term" value="F:peptidase activity"/>
    <property type="evidence" value="ECO:0007669"/>
    <property type="project" value="UniProtKB-KW"/>
</dbReference>
<comment type="similarity">
    <text evidence="3">Belongs to the peptidase U32 family.</text>
</comment>
<evidence type="ECO:0000256" key="2">
    <source>
        <dbReference type="ARBA" id="ARBA00022801"/>
    </source>
</evidence>
<dbReference type="STRING" id="1121321.SAMN04488530_10291"/>